<evidence type="ECO:0000259" key="10">
    <source>
        <dbReference type="Pfam" id="PF00999"/>
    </source>
</evidence>
<dbReference type="Pfam" id="PF00999">
    <property type="entry name" value="Na_H_Exchanger"/>
    <property type="match status" value="1"/>
</dbReference>
<evidence type="ECO:0000256" key="7">
    <source>
        <dbReference type="ARBA" id="ARBA00023065"/>
    </source>
</evidence>
<name>A0A396JLF0_MEDTR</name>
<dbReference type="GO" id="GO:0016020">
    <property type="term" value="C:membrane"/>
    <property type="evidence" value="ECO:0007669"/>
    <property type="project" value="UniProtKB-SubCell"/>
</dbReference>
<feature type="transmembrane region" description="Helical" evidence="9">
    <location>
        <begin position="560"/>
        <end position="579"/>
    </location>
</feature>
<feature type="transmembrane region" description="Helical" evidence="9">
    <location>
        <begin position="54"/>
        <end position="73"/>
    </location>
</feature>
<organism evidence="11">
    <name type="scientific">Medicago truncatula</name>
    <name type="common">Barrel medic</name>
    <name type="synonym">Medicago tribuloides</name>
    <dbReference type="NCBI Taxonomy" id="3880"/>
    <lineage>
        <taxon>Eukaryota</taxon>
        <taxon>Viridiplantae</taxon>
        <taxon>Streptophyta</taxon>
        <taxon>Embryophyta</taxon>
        <taxon>Tracheophyta</taxon>
        <taxon>Spermatophyta</taxon>
        <taxon>Magnoliopsida</taxon>
        <taxon>eudicotyledons</taxon>
        <taxon>Gunneridae</taxon>
        <taxon>Pentapetalae</taxon>
        <taxon>rosids</taxon>
        <taxon>fabids</taxon>
        <taxon>Fabales</taxon>
        <taxon>Fabaceae</taxon>
        <taxon>Papilionoideae</taxon>
        <taxon>50 kb inversion clade</taxon>
        <taxon>NPAAA clade</taxon>
        <taxon>Hologalegina</taxon>
        <taxon>IRL clade</taxon>
        <taxon>Trifolieae</taxon>
        <taxon>Medicago</taxon>
    </lineage>
</organism>
<keyword evidence="2" id="KW-0813">Transport</keyword>
<dbReference type="InterPro" id="IPR038770">
    <property type="entry name" value="Na+/solute_symporter_sf"/>
</dbReference>
<keyword evidence="7" id="KW-0406">Ion transport</keyword>
<feature type="transmembrane region" description="Helical" evidence="9">
    <location>
        <begin position="258"/>
        <end position="275"/>
    </location>
</feature>
<keyword evidence="3" id="KW-0050">Antiport</keyword>
<dbReference type="InterPro" id="IPR006153">
    <property type="entry name" value="Cation/H_exchanger_TM"/>
</dbReference>
<keyword evidence="8 9" id="KW-0472">Membrane</keyword>
<evidence type="ECO:0000256" key="3">
    <source>
        <dbReference type="ARBA" id="ARBA00022449"/>
    </source>
</evidence>
<feature type="transmembrane region" description="Helical" evidence="9">
    <location>
        <begin position="500"/>
        <end position="518"/>
    </location>
</feature>
<evidence type="ECO:0000256" key="4">
    <source>
        <dbReference type="ARBA" id="ARBA00022692"/>
    </source>
</evidence>
<dbReference type="InterPro" id="IPR045158">
    <property type="entry name" value="KEA4/5/6-like"/>
</dbReference>
<dbReference type="EMBL" id="PSQE01000001">
    <property type="protein sequence ID" value="RHN77148.1"/>
    <property type="molecule type" value="Genomic_DNA"/>
</dbReference>
<keyword evidence="5" id="KW-0732">Signal</keyword>
<evidence type="ECO:0000256" key="6">
    <source>
        <dbReference type="ARBA" id="ARBA00022989"/>
    </source>
</evidence>
<proteinExistence type="predicted"/>
<evidence type="ECO:0000256" key="1">
    <source>
        <dbReference type="ARBA" id="ARBA00004141"/>
    </source>
</evidence>
<dbReference type="Proteomes" id="UP000265566">
    <property type="component" value="Chromosome 1"/>
</dbReference>
<feature type="transmembrane region" description="Helical" evidence="9">
    <location>
        <begin position="210"/>
        <end position="238"/>
    </location>
</feature>
<dbReference type="AlphaFoldDB" id="A0A396JLF0"/>
<feature type="domain" description="Cation/H+ exchanger transmembrane" evidence="10">
    <location>
        <begin position="215"/>
        <end position="580"/>
    </location>
</feature>
<reference evidence="11" key="1">
    <citation type="journal article" date="2018" name="Nat. Plants">
        <title>Whole-genome landscape of Medicago truncatula symbiotic genes.</title>
        <authorList>
            <person name="Pecrix Y."/>
            <person name="Gamas P."/>
            <person name="Carrere S."/>
        </authorList>
    </citation>
    <scope>NUCLEOTIDE SEQUENCE</scope>
    <source>
        <tissue evidence="11">Leaves</tissue>
    </source>
</reference>
<accession>A0A396JLF0</accession>
<dbReference type="PANTHER" id="PTHR16254">
    <property type="entry name" value="POTASSIUM/PROTON ANTIPORTER-RELATED"/>
    <property type="match status" value="1"/>
</dbReference>
<keyword evidence="6 9" id="KW-1133">Transmembrane helix</keyword>
<dbReference type="Gene3D" id="1.20.1530.20">
    <property type="match status" value="1"/>
</dbReference>
<dbReference type="PANTHER" id="PTHR16254:SF29">
    <property type="entry name" value="K(+) EFFLUX ANTIPORTER 6"/>
    <property type="match status" value="1"/>
</dbReference>
<feature type="transmembrane region" description="Helical" evidence="9">
    <location>
        <begin position="530"/>
        <end position="548"/>
    </location>
</feature>
<feature type="transmembrane region" description="Helical" evidence="9">
    <location>
        <begin position="348"/>
        <end position="367"/>
    </location>
</feature>
<comment type="caution">
    <text evidence="11">The sequence shown here is derived from an EMBL/GenBank/DDBJ whole genome shotgun (WGS) entry which is preliminary data.</text>
</comment>
<evidence type="ECO:0000256" key="2">
    <source>
        <dbReference type="ARBA" id="ARBA00022448"/>
    </source>
</evidence>
<dbReference type="OrthoDB" id="1654420at2759"/>
<comment type="subcellular location">
    <subcellularLocation>
        <location evidence="1">Membrane</location>
        <topology evidence="1">Multi-pass membrane protein</topology>
    </subcellularLocation>
</comment>
<feature type="transmembrane region" description="Helical" evidence="9">
    <location>
        <begin position="316"/>
        <end position="336"/>
    </location>
</feature>
<evidence type="ECO:0000256" key="5">
    <source>
        <dbReference type="ARBA" id="ARBA00022729"/>
    </source>
</evidence>
<protein>
    <submittedName>
        <fullName evidence="11">Putative cation/H+ exchanger</fullName>
    </submittedName>
</protein>
<keyword evidence="4 9" id="KW-0812">Transmembrane</keyword>
<feature type="transmembrane region" description="Helical" evidence="9">
    <location>
        <begin position="287"/>
        <end position="310"/>
    </location>
</feature>
<feature type="transmembrane region" description="Helical" evidence="9">
    <location>
        <begin position="387"/>
        <end position="409"/>
    </location>
</feature>
<evidence type="ECO:0000313" key="11">
    <source>
        <dbReference type="EMBL" id="RHN77148.1"/>
    </source>
</evidence>
<evidence type="ECO:0000256" key="9">
    <source>
        <dbReference type="SAM" id="Phobius"/>
    </source>
</evidence>
<feature type="transmembrane region" description="Helical" evidence="9">
    <location>
        <begin position="475"/>
        <end position="494"/>
    </location>
</feature>
<dbReference type="GO" id="GO:0015386">
    <property type="term" value="F:potassium:proton antiporter activity"/>
    <property type="evidence" value="ECO:0007669"/>
    <property type="project" value="InterPro"/>
</dbReference>
<gene>
    <name evidence="11" type="ORF">MtrunA17_Chr1g0151641</name>
</gene>
<dbReference type="Gramene" id="rna573">
    <property type="protein sequence ID" value="RHN77148.1"/>
    <property type="gene ID" value="gene573"/>
</dbReference>
<evidence type="ECO:0000256" key="8">
    <source>
        <dbReference type="ARBA" id="ARBA00023136"/>
    </source>
</evidence>
<sequence>MNDFNLTPYHFTLLTTLRLTSLHPPANCNCQPLTYAGVAMLTARSPSHSLRCNNHFLVLVVAVILLLLLLLPYSSLAIRTTHSDRIDSQLTNSTADSNVSLSTTSRQGSFADIIDRALQHEFTEENDDQNQQVPESGGFNNSVAEQQAVLETVARVTPNKNDSKDEKSFQLHRGEDTPMLIDRKDNVFIISNFKSKYPVLQLDLRLISDLVVAIVSATCGGVAFAFAGQPVITGYLLAGSIIGPGGFNFINEMVQVETVAQFGVIFILFALGLEFSMTKLRVVRSVAVLGGLLQIFLFMCMCGFTVSLCGGKASEGIFVGAFLSMSSTAVVLKFLMEKNTTNALHGQVTIGTLILQDCAVGLLFALLPVLGGTSGVFQGVLSMTKLLVTLIAFLSILSILSRTCLPWLLKLMISLSSQTNELYQLASVAICLLVAWCSDKLGLSLELGSFAAGVMIATTDLAPHTLEQIEPICNLFAALFLSSIGMLIHVHFLWNHVDILVASVILVIAIKTIIIASVVKGFGYNNKTSVLVGMSMAQIGEFAFVLLSRASNLHLVEGKLYLLLLGTTALSLVTTPLLFKLIPAVVHLGVLLRWFSPDSAVEIGYKVDNLRSDSGKQRVVLIDQEAHDC</sequence>